<dbReference type="EMBL" id="KB870805">
    <property type="protein sequence ID" value="EOA38822.1"/>
    <property type="molecule type" value="Genomic_DNA"/>
</dbReference>
<dbReference type="SMART" id="SM00256">
    <property type="entry name" value="FBOX"/>
    <property type="match status" value="1"/>
</dbReference>
<evidence type="ECO:0000259" key="1">
    <source>
        <dbReference type="PROSITE" id="PS50181"/>
    </source>
</evidence>
<gene>
    <name evidence="2" type="ORF">CARUB_v10011146mg</name>
</gene>
<keyword evidence="3" id="KW-1185">Reference proteome</keyword>
<dbReference type="PANTHER" id="PTHR31672:SF13">
    <property type="entry name" value="F-BOX PROTEIN CPR30-LIKE"/>
    <property type="match status" value="1"/>
</dbReference>
<dbReference type="InterPro" id="IPR006527">
    <property type="entry name" value="F-box-assoc_dom_typ1"/>
</dbReference>
<dbReference type="Proteomes" id="UP000029121">
    <property type="component" value="Unassembled WGS sequence"/>
</dbReference>
<dbReference type="PANTHER" id="PTHR31672">
    <property type="entry name" value="BNACNNG10540D PROTEIN"/>
    <property type="match status" value="1"/>
</dbReference>
<dbReference type="SUPFAM" id="SSF81383">
    <property type="entry name" value="F-box domain"/>
    <property type="match status" value="1"/>
</dbReference>
<protein>
    <recommendedName>
        <fullName evidence="1">F-box domain-containing protein</fullName>
    </recommendedName>
</protein>
<dbReference type="InterPro" id="IPR050796">
    <property type="entry name" value="SCF_F-box_component"/>
</dbReference>
<dbReference type="Pfam" id="PF00646">
    <property type="entry name" value="F-box"/>
    <property type="match status" value="1"/>
</dbReference>
<proteinExistence type="predicted"/>
<dbReference type="InterPro" id="IPR036047">
    <property type="entry name" value="F-box-like_dom_sf"/>
</dbReference>
<dbReference type="CDD" id="cd22157">
    <property type="entry name" value="F-box_AtFBW1-like"/>
    <property type="match status" value="1"/>
</dbReference>
<dbReference type="NCBIfam" id="TIGR01640">
    <property type="entry name" value="F_box_assoc_1"/>
    <property type="match status" value="1"/>
</dbReference>
<feature type="domain" description="F-box" evidence="1">
    <location>
        <begin position="1"/>
        <end position="42"/>
    </location>
</feature>
<dbReference type="Gene3D" id="1.20.1280.50">
    <property type="match status" value="1"/>
</dbReference>
<organism evidence="2 3">
    <name type="scientific">Capsella rubella</name>
    <dbReference type="NCBI Taxonomy" id="81985"/>
    <lineage>
        <taxon>Eukaryota</taxon>
        <taxon>Viridiplantae</taxon>
        <taxon>Streptophyta</taxon>
        <taxon>Embryophyta</taxon>
        <taxon>Tracheophyta</taxon>
        <taxon>Spermatophyta</taxon>
        <taxon>Magnoliopsida</taxon>
        <taxon>eudicotyledons</taxon>
        <taxon>Gunneridae</taxon>
        <taxon>Pentapetalae</taxon>
        <taxon>rosids</taxon>
        <taxon>malvids</taxon>
        <taxon>Brassicales</taxon>
        <taxon>Brassicaceae</taxon>
        <taxon>Camelineae</taxon>
        <taxon>Capsella</taxon>
    </lineage>
</organism>
<accession>R0GSA8</accession>
<dbReference type="SUPFAM" id="SSF50965">
    <property type="entry name" value="Galactose oxidase, central domain"/>
    <property type="match status" value="1"/>
</dbReference>
<dbReference type="InterPro" id="IPR017451">
    <property type="entry name" value="F-box-assoc_interact_dom"/>
</dbReference>
<evidence type="ECO:0000313" key="2">
    <source>
        <dbReference type="EMBL" id="EOA38822.1"/>
    </source>
</evidence>
<dbReference type="STRING" id="81985.R0GSA8"/>
<name>R0GSA8_9BRAS</name>
<dbReference type="InterPro" id="IPR001810">
    <property type="entry name" value="F-box_dom"/>
</dbReference>
<dbReference type="InterPro" id="IPR011043">
    <property type="entry name" value="Gal_Oxase/kelch_b-propeller"/>
</dbReference>
<dbReference type="PROSITE" id="PS50181">
    <property type="entry name" value="FBOX"/>
    <property type="match status" value="1"/>
</dbReference>
<evidence type="ECO:0000313" key="3">
    <source>
        <dbReference type="Proteomes" id="UP000029121"/>
    </source>
</evidence>
<dbReference type="AlphaFoldDB" id="R0GSA8"/>
<sequence length="386" mass="45303">MEVPHDLVEEIISRLSVKSLLRFKSVSRRWRWTLESQHFKKRHMTHHQSLDPNFLLVEGLFEPINFCLMRMLVLGSSVPIELPCPNPPPRRIDIPAIEFNVPPKVTNSCDGMICCYDRFGEIFVVNPSTRWYRQIHGAGYQEIYSLLRERGKMPTARYSYDKLGFGKDIYTGAYKLVWLYNNFKRHEDSVTTCEIFDFDQTNTWRYVKSFPYVIFDACQEPVYVDGSLHWLINDGPDTTKTRVVSFDFHKETFEATFVLPTPSRNFGLLNVSNLNNRLCLSEKAWPKQYIWVLNHEDKTWEIMYSLDLPYFPREFFPGNEMDRQVTIPLAILKKKNKLLLFDGIDRNPGPSLVIYDHDLRSYGKCFDRGICNGMVPYYPSLISIPF</sequence>
<dbReference type="Pfam" id="PF07734">
    <property type="entry name" value="FBA_1"/>
    <property type="match status" value="1"/>
</dbReference>
<reference evidence="3" key="1">
    <citation type="journal article" date="2013" name="Nat. Genet.">
        <title>The Capsella rubella genome and the genomic consequences of rapid mating system evolution.</title>
        <authorList>
            <person name="Slotte T."/>
            <person name="Hazzouri K.M."/>
            <person name="Agren J.A."/>
            <person name="Koenig D."/>
            <person name="Maumus F."/>
            <person name="Guo Y.L."/>
            <person name="Steige K."/>
            <person name="Platts A.E."/>
            <person name="Escobar J.S."/>
            <person name="Newman L.K."/>
            <person name="Wang W."/>
            <person name="Mandakova T."/>
            <person name="Vello E."/>
            <person name="Smith L.M."/>
            <person name="Henz S.R."/>
            <person name="Steffen J."/>
            <person name="Takuno S."/>
            <person name="Brandvain Y."/>
            <person name="Coop G."/>
            <person name="Andolfatto P."/>
            <person name="Hu T.T."/>
            <person name="Blanchette M."/>
            <person name="Clark R.M."/>
            <person name="Quesneville H."/>
            <person name="Nordborg M."/>
            <person name="Gaut B.S."/>
            <person name="Lysak M.A."/>
            <person name="Jenkins J."/>
            <person name="Grimwood J."/>
            <person name="Chapman J."/>
            <person name="Prochnik S."/>
            <person name="Shu S."/>
            <person name="Rokhsar D."/>
            <person name="Schmutz J."/>
            <person name="Weigel D."/>
            <person name="Wright S.I."/>
        </authorList>
    </citation>
    <scope>NUCLEOTIDE SEQUENCE [LARGE SCALE GENOMIC DNA]</scope>
    <source>
        <strain evidence="3">cv. Monte Gargano</strain>
    </source>
</reference>